<feature type="non-terminal residue" evidence="1">
    <location>
        <position position="1"/>
    </location>
</feature>
<proteinExistence type="predicted"/>
<evidence type="ECO:0000313" key="1">
    <source>
        <dbReference type="EMBL" id="CAD6998064.1"/>
    </source>
</evidence>
<gene>
    <name evidence="1" type="ORF">CCAP1982_LOCUS6678</name>
</gene>
<accession>A0A811UGU2</accession>
<comment type="caution">
    <text evidence="1">The sequence shown here is derived from an EMBL/GenBank/DDBJ whole genome shotgun (WGS) entry which is preliminary data.</text>
</comment>
<evidence type="ECO:0000313" key="2">
    <source>
        <dbReference type="Proteomes" id="UP000606786"/>
    </source>
</evidence>
<dbReference type="AlphaFoldDB" id="A0A811UGU2"/>
<organism evidence="1 2">
    <name type="scientific">Ceratitis capitata</name>
    <name type="common">Mediterranean fruit fly</name>
    <name type="synonym">Tephritis capitata</name>
    <dbReference type="NCBI Taxonomy" id="7213"/>
    <lineage>
        <taxon>Eukaryota</taxon>
        <taxon>Metazoa</taxon>
        <taxon>Ecdysozoa</taxon>
        <taxon>Arthropoda</taxon>
        <taxon>Hexapoda</taxon>
        <taxon>Insecta</taxon>
        <taxon>Pterygota</taxon>
        <taxon>Neoptera</taxon>
        <taxon>Endopterygota</taxon>
        <taxon>Diptera</taxon>
        <taxon>Brachycera</taxon>
        <taxon>Muscomorpha</taxon>
        <taxon>Tephritoidea</taxon>
        <taxon>Tephritidae</taxon>
        <taxon>Ceratitis</taxon>
        <taxon>Ceratitis</taxon>
    </lineage>
</organism>
<keyword evidence="2" id="KW-1185">Reference proteome</keyword>
<dbReference type="Proteomes" id="UP000606786">
    <property type="component" value="Unassembled WGS sequence"/>
</dbReference>
<reference evidence="1" key="1">
    <citation type="submission" date="2020-11" db="EMBL/GenBank/DDBJ databases">
        <authorList>
            <person name="Whitehead M."/>
        </authorList>
    </citation>
    <scope>NUCLEOTIDE SEQUENCE</scope>
    <source>
        <strain evidence="1">EGII</strain>
    </source>
</reference>
<dbReference type="EMBL" id="CAJHJT010000012">
    <property type="protein sequence ID" value="CAD6998064.1"/>
    <property type="molecule type" value="Genomic_DNA"/>
</dbReference>
<protein>
    <submittedName>
        <fullName evidence="1">(Mediterranean fruit fly) hypothetical protein</fullName>
    </submittedName>
</protein>
<sequence length="104" mass="11594">YARVHATPGLLLNDNKHQWTYLIADGNNNHSQALVAHYYWLSTNQLTNLPVARQTKSTLATATTTTAPATATVMCNMKIGLLVIGYEMLHNRLLTCLQATNRLR</sequence>
<name>A0A811UGU2_CERCA</name>